<comment type="caution">
    <text evidence="5">The sequence shown here is derived from an EMBL/GenBank/DDBJ whole genome shotgun (WGS) entry which is preliminary data.</text>
</comment>
<dbReference type="SMART" id="SM00327">
    <property type="entry name" value="VWA"/>
    <property type="match status" value="1"/>
</dbReference>
<dbReference type="InterPro" id="IPR013783">
    <property type="entry name" value="Ig-like_fold"/>
</dbReference>
<dbReference type="PROSITE" id="PS50234">
    <property type="entry name" value="VWFA"/>
    <property type="match status" value="1"/>
</dbReference>
<evidence type="ECO:0000313" key="6">
    <source>
        <dbReference type="Proteomes" id="UP000004840"/>
    </source>
</evidence>
<feature type="compositionally biased region" description="Acidic residues" evidence="1">
    <location>
        <begin position="86"/>
        <end position="96"/>
    </location>
</feature>
<organism evidence="5 6">
    <name type="scientific">Corynebacterium casei UCMA 3821</name>
    <dbReference type="NCBI Taxonomy" id="1110505"/>
    <lineage>
        <taxon>Bacteria</taxon>
        <taxon>Bacillati</taxon>
        <taxon>Actinomycetota</taxon>
        <taxon>Actinomycetes</taxon>
        <taxon>Mycobacteriales</taxon>
        <taxon>Corynebacteriaceae</taxon>
        <taxon>Corynebacterium</taxon>
    </lineage>
</organism>
<evidence type="ECO:0000256" key="3">
    <source>
        <dbReference type="SAM" id="SignalP"/>
    </source>
</evidence>
<name>G7HY36_9CORY</name>
<feature type="compositionally biased region" description="Low complexity" evidence="1">
    <location>
        <begin position="70"/>
        <end position="81"/>
    </location>
</feature>
<dbReference type="CDD" id="cd00198">
    <property type="entry name" value="vWFA"/>
    <property type="match status" value="1"/>
</dbReference>
<reference evidence="5 6" key="1">
    <citation type="journal article" date="2012" name="J. Bacteriol.">
        <title>Genome Sequence of Corynebacterium casei UCMA 3821, Isolated from a Smear-Ripened Cheese.</title>
        <authorList>
            <person name="Monnet C."/>
            <person name="Loux V."/>
            <person name="Bento P."/>
            <person name="Gibrat J.F."/>
            <person name="Straub C."/>
            <person name="Bonnarme P."/>
            <person name="Landaud S."/>
            <person name="Irlinger F."/>
        </authorList>
    </citation>
    <scope>NUCLEOTIDE SEQUENCE [LARGE SCALE GENOMIC DNA]</scope>
    <source>
        <strain evidence="5 6">UCMA 3821</strain>
    </source>
</reference>
<dbReference type="Gene3D" id="2.60.40.10">
    <property type="entry name" value="Immunoglobulins"/>
    <property type="match status" value="1"/>
</dbReference>
<feature type="signal peptide" evidence="3">
    <location>
        <begin position="1"/>
        <end position="38"/>
    </location>
</feature>
<dbReference type="InterPro" id="IPR041033">
    <property type="entry name" value="SpaA_PFL_dom_1"/>
</dbReference>
<keyword evidence="2" id="KW-1133">Transmembrane helix</keyword>
<dbReference type="Gene3D" id="3.40.50.410">
    <property type="entry name" value="von Willebrand factor, type A domain"/>
    <property type="match status" value="1"/>
</dbReference>
<dbReference type="EMBL" id="CAFW01000077">
    <property type="protein sequence ID" value="CCE55101.1"/>
    <property type="molecule type" value="Genomic_DNA"/>
</dbReference>
<dbReference type="InterPro" id="IPR002035">
    <property type="entry name" value="VWF_A"/>
</dbReference>
<evidence type="ECO:0000256" key="1">
    <source>
        <dbReference type="SAM" id="MobiDB-lite"/>
    </source>
</evidence>
<dbReference type="GO" id="GO:0005975">
    <property type="term" value="P:carbohydrate metabolic process"/>
    <property type="evidence" value="ECO:0007669"/>
    <property type="project" value="UniProtKB-ARBA"/>
</dbReference>
<proteinExistence type="predicted"/>
<keyword evidence="3" id="KW-0732">Signal</keyword>
<dbReference type="InterPro" id="IPR036465">
    <property type="entry name" value="vWFA_dom_sf"/>
</dbReference>
<protein>
    <recommendedName>
        <fullName evidence="4">VWFA domain-containing protein</fullName>
    </recommendedName>
</protein>
<dbReference type="RefSeq" id="WP_006822580.1">
    <property type="nucleotide sequence ID" value="NZ_CAFW01000077.1"/>
</dbReference>
<accession>G7HY36</accession>
<dbReference type="Proteomes" id="UP000004840">
    <property type="component" value="Unassembled WGS sequence"/>
</dbReference>
<keyword evidence="2" id="KW-0812">Transmembrane</keyword>
<dbReference type="AlphaFoldDB" id="G7HY36"/>
<dbReference type="SUPFAM" id="SSF53300">
    <property type="entry name" value="vWA-like"/>
    <property type="match status" value="1"/>
</dbReference>
<feature type="region of interest" description="Disordered" evidence="1">
    <location>
        <begin position="42"/>
        <end position="96"/>
    </location>
</feature>
<keyword evidence="2" id="KW-0472">Membrane</keyword>
<feature type="transmembrane region" description="Helical" evidence="2">
    <location>
        <begin position="907"/>
        <end position="928"/>
    </location>
</feature>
<gene>
    <name evidence="5" type="ORF">CCAS_07950</name>
</gene>
<sequence length="932" mass="101530">MKNAAMNFRSMSSNLRRVLTLLVVFAVVLVTLPLQANAQEWSTTSTTAYETADEGDWATESTSEPVEQPSATSKASKTSAARPDDYTEEPTLTEEAIEPFDELAETLWPSETEVPGDLLPEGHFIAGEIEAEDVIPGIAEVDPVNEVMFSPRAFRSAFSMFSTASDYYNPTPASDVKNFWAHRNRVENPAVAQRCGLNVALVFDVSNSIENIGGLPASKQAGRTVVEALRGASGTKLGIFNFDTDSLTMHEGYDMVTQPNQAINTINSLRIAHNGTGGTNWEGGLKRVNDSSIKYDVVYFITDGVPTTNNSKNPTNDLGYNTHNQDIYKAIDQANTLKSKGTRLEVLAVGMDSSKHNVLKDTVGRVNTNTLGALANYDTTRDGYRLNTSNPNFSWNVFSANWTDQLVRENVLLQNGNNKALAGADVTAARQTGLWYRVNYSRDDYILPQYELDQPTGRQIALSLTSDVTDVTNYDELERQLTRMLPAPCLANVVVKKNVVDQFGNKDSSVSLKDWEFEFGKLPSGFTYQSGYQSKVKTDNNGRAEWRFNTSTPNENGKVDITELVKANVDSQLQKVVCTDRQDAEIPVEVNGQKFSIKMVAGQTYTCEVVNQIPGFEVSKRAAADQNPDIEGDQPVAGVKADGSFTAFYHIDVQNLSKSQNTLTKRVVDTLVYPEGFTANEVIFTMNGNRVNATYRNGSYEIAATAFTRFNANETKTIDVEVRGTANDAARQSLNDDTYVGCEASGGSKTGGLLNKVSMEGDKDKTNNEACVDVTVLDVLLKLLKVDHNNVNQALTGAEFALYTAVNGQMGEKVTDFTVGGADGSHETRIAVGGEYFIVETKAPDSYSLLPAPVHIRVDTVADGSLDLVVVNPNEAFSAEPKESDDSKYVILQVADLQSGALPKSGGMGVVPFAVVALLILGLGALMLRRRM</sequence>
<evidence type="ECO:0000256" key="2">
    <source>
        <dbReference type="SAM" id="Phobius"/>
    </source>
</evidence>
<feature type="domain" description="VWFA" evidence="4">
    <location>
        <begin position="198"/>
        <end position="411"/>
    </location>
</feature>
<dbReference type="Pfam" id="PF17802">
    <property type="entry name" value="SpaA"/>
    <property type="match status" value="1"/>
</dbReference>
<evidence type="ECO:0000259" key="4">
    <source>
        <dbReference type="PROSITE" id="PS50234"/>
    </source>
</evidence>
<evidence type="ECO:0000313" key="5">
    <source>
        <dbReference type="EMBL" id="CCE55101.1"/>
    </source>
</evidence>
<feature type="chain" id="PRO_5003496381" description="VWFA domain-containing protein" evidence="3">
    <location>
        <begin position="39"/>
        <end position="932"/>
    </location>
</feature>